<evidence type="ECO:0000313" key="2">
    <source>
        <dbReference type="Proteomes" id="UP000672934"/>
    </source>
</evidence>
<comment type="caution">
    <text evidence="1">The sequence shown here is derived from an EMBL/GenBank/DDBJ whole genome shotgun (WGS) entry which is preliminary data.</text>
</comment>
<dbReference type="Proteomes" id="UP000672934">
    <property type="component" value="Unassembled WGS sequence"/>
</dbReference>
<protein>
    <submittedName>
        <fullName evidence="1">Uncharacterized protein</fullName>
    </submittedName>
</protein>
<evidence type="ECO:0000313" key="1">
    <source>
        <dbReference type="EMBL" id="CAG2153568.1"/>
    </source>
</evidence>
<dbReference type="EMBL" id="CAJPUY010000020">
    <property type="protein sequence ID" value="CAG2153568.1"/>
    <property type="molecule type" value="Genomic_DNA"/>
</dbReference>
<dbReference type="AlphaFoldDB" id="A0A916MZP7"/>
<name>A0A916MZP7_9BURK</name>
<accession>A0A916MZP7</accession>
<proteinExistence type="predicted"/>
<sequence length="64" mass="6992">MLRQAPDVPTEPSVELAGWLVMETERGERHLAGINVSRGTARVSRVIETLDASTMQVTTQSGRV</sequence>
<reference evidence="1" key="1">
    <citation type="submission" date="2021-03" db="EMBL/GenBank/DDBJ databases">
        <authorList>
            <person name="Peeters C."/>
        </authorList>
    </citation>
    <scope>NUCLEOTIDE SEQUENCE</scope>
    <source>
        <strain evidence="1">LMG 31506</strain>
    </source>
</reference>
<organism evidence="1 2">
    <name type="scientific">Cupriavidus yeoncheonensis</name>
    <dbReference type="NCBI Taxonomy" id="1462994"/>
    <lineage>
        <taxon>Bacteria</taxon>
        <taxon>Pseudomonadati</taxon>
        <taxon>Pseudomonadota</taxon>
        <taxon>Betaproteobacteria</taxon>
        <taxon>Burkholderiales</taxon>
        <taxon>Burkholderiaceae</taxon>
        <taxon>Cupriavidus</taxon>
    </lineage>
</organism>
<keyword evidence="2" id="KW-1185">Reference proteome</keyword>
<gene>
    <name evidence="1" type="ORF">LMG31506_04849</name>
</gene>